<evidence type="ECO:0000256" key="1">
    <source>
        <dbReference type="ARBA" id="ARBA00004651"/>
    </source>
</evidence>
<dbReference type="STRING" id="1235591.CAK95_11635"/>
<comment type="subcellular location">
    <subcellularLocation>
        <location evidence="1">Cell membrane</location>
        <topology evidence="1">Multi-pass membrane protein</topology>
    </subcellularLocation>
</comment>
<gene>
    <name evidence="9" type="ORF">CAK95_11635</name>
</gene>
<keyword evidence="4" id="KW-0812">Transmembrane</keyword>
<keyword evidence="5" id="KW-0029">Amino-acid transport</keyword>
<evidence type="ECO:0000256" key="7">
    <source>
        <dbReference type="ARBA" id="ARBA00023136"/>
    </source>
</evidence>
<evidence type="ECO:0000256" key="8">
    <source>
        <dbReference type="ARBA" id="ARBA00037998"/>
    </source>
</evidence>
<protein>
    <submittedName>
        <fullName evidence="9">Uncharacterized protein</fullName>
    </submittedName>
</protein>
<dbReference type="CDD" id="cd06581">
    <property type="entry name" value="TM_PBP1_LivM_like"/>
    <property type="match status" value="1"/>
</dbReference>
<name>A0A1W6ZQI7_9HYPH</name>
<organism evidence="9 10">
    <name type="scientific">Pseudorhodoplanes sinuspersici</name>
    <dbReference type="NCBI Taxonomy" id="1235591"/>
    <lineage>
        <taxon>Bacteria</taxon>
        <taxon>Pseudomonadati</taxon>
        <taxon>Pseudomonadota</taxon>
        <taxon>Alphaproteobacteria</taxon>
        <taxon>Hyphomicrobiales</taxon>
        <taxon>Pseudorhodoplanes</taxon>
    </lineage>
</organism>
<dbReference type="PANTHER" id="PTHR11795:SF442">
    <property type="entry name" value="ABC TRANSPORTER ATP-BINDING PROTEIN"/>
    <property type="match status" value="1"/>
</dbReference>
<evidence type="ECO:0000256" key="4">
    <source>
        <dbReference type="ARBA" id="ARBA00022692"/>
    </source>
</evidence>
<dbReference type="KEGG" id="psin:CAK95_11635"/>
<evidence type="ECO:0000256" key="3">
    <source>
        <dbReference type="ARBA" id="ARBA00022475"/>
    </source>
</evidence>
<evidence type="ECO:0000313" key="9">
    <source>
        <dbReference type="EMBL" id="ARP99663.1"/>
    </source>
</evidence>
<evidence type="ECO:0000256" key="2">
    <source>
        <dbReference type="ARBA" id="ARBA00022448"/>
    </source>
</evidence>
<accession>A0A1W6ZQI7</accession>
<dbReference type="Proteomes" id="UP000194137">
    <property type="component" value="Chromosome"/>
</dbReference>
<dbReference type="CDD" id="cd06582">
    <property type="entry name" value="TM_PBP1_LivH_like"/>
    <property type="match status" value="1"/>
</dbReference>
<dbReference type="InterPro" id="IPR001851">
    <property type="entry name" value="ABC_transp_permease"/>
</dbReference>
<dbReference type="AlphaFoldDB" id="A0A1W6ZQI7"/>
<keyword evidence="7" id="KW-0472">Membrane</keyword>
<dbReference type="GO" id="GO:0005886">
    <property type="term" value="C:plasma membrane"/>
    <property type="evidence" value="ECO:0007669"/>
    <property type="project" value="UniProtKB-SubCell"/>
</dbReference>
<evidence type="ECO:0000256" key="5">
    <source>
        <dbReference type="ARBA" id="ARBA00022970"/>
    </source>
</evidence>
<keyword evidence="3" id="KW-1003">Cell membrane</keyword>
<dbReference type="EMBL" id="CP021112">
    <property type="protein sequence ID" value="ARP99663.1"/>
    <property type="molecule type" value="Genomic_DNA"/>
</dbReference>
<keyword evidence="6" id="KW-1133">Transmembrane helix</keyword>
<evidence type="ECO:0000256" key="6">
    <source>
        <dbReference type="ARBA" id="ARBA00022989"/>
    </source>
</evidence>
<dbReference type="Pfam" id="PF02653">
    <property type="entry name" value="BPD_transp_2"/>
    <property type="match status" value="2"/>
</dbReference>
<reference evidence="9 10" key="1">
    <citation type="submission" date="2017-05" db="EMBL/GenBank/DDBJ databases">
        <title>Full genome sequence of Pseudorhodoplanes sinuspersici.</title>
        <authorList>
            <person name="Dastgheib S.M.M."/>
            <person name="Shavandi M."/>
            <person name="Tirandaz H."/>
        </authorList>
    </citation>
    <scope>NUCLEOTIDE SEQUENCE [LARGE SCALE GENOMIC DNA]</scope>
    <source>
        <strain evidence="9 10">RIPI110</strain>
    </source>
</reference>
<dbReference type="PANTHER" id="PTHR11795">
    <property type="entry name" value="BRANCHED-CHAIN AMINO ACID TRANSPORT SYSTEM PERMEASE PROTEIN LIVH"/>
    <property type="match status" value="1"/>
</dbReference>
<dbReference type="GO" id="GO:0015658">
    <property type="term" value="F:branched-chain amino acid transmembrane transporter activity"/>
    <property type="evidence" value="ECO:0007669"/>
    <property type="project" value="InterPro"/>
</dbReference>
<evidence type="ECO:0000313" key="10">
    <source>
        <dbReference type="Proteomes" id="UP000194137"/>
    </source>
</evidence>
<dbReference type="GO" id="GO:0006865">
    <property type="term" value="P:amino acid transport"/>
    <property type="evidence" value="ECO:0007669"/>
    <property type="project" value="UniProtKB-KW"/>
</dbReference>
<comment type="similarity">
    <text evidence="8">Belongs to the binding-protein-dependent transport system permease family. LivHM subfamily.</text>
</comment>
<sequence>MLFIEQILNGLQLGIILFLMAAGLTLTFGIMNLVNLAHGSLFMMGAYLGVTFQVWTGSFVGGLIMGTLGTFLIGLLLEFVLIRYLYKRDHLDQVLCTVGIIFFFNEATRMIWGPEPLHAPIPAFLTGTMEILPSVPYPTYRFAIIIAGLLVAGLLYILISKTRVGMLIRAGASNRVMTTVLGVNINLIYALIFALGSALAGFAGFVSAPILTVYPGMGDNILILTLVVLIIGGMGSIKGAFVAAFLVGLIDTIGRAYLKQVMGLFLPPVAANTVAPAVASMLIYVLMAVILFFKPEGLIPPPGTRRAISVAAHTHSFEVSAFAGLFERWRVPVLIGLCVTLTLVPAAAWLFDEPFWLDLVTRMMIFAIAALSLDLLLGHAGLVSFGHALYLGVGAYVVGIMSHHGINNGFIQWPLAMLLCALVALPVGMISLRTSGTFFIMITLAFAQMMYFASSSLYSYGGDDGLSLNQRSQFAGLIDLYDALQFYYVVLFLLALMALFSSRIMHSRFGNVLRGIRINETRMEAVGYPIFRYKLAAYVLSAVGCGLSGALLANAAEFAGPQFMEWSRSGELMIMAIFGGLATTFGPIIGAFAYLGLEKYLSALTIHWKLLLGPILILVVFLGRGGLYSLLTPAPEASRNARSSSRWRKPYFGLYNSRSVSVG</sequence>
<dbReference type="OrthoDB" id="9807115at2"/>
<dbReference type="InterPro" id="IPR052157">
    <property type="entry name" value="BCAA_transport_permease"/>
</dbReference>
<dbReference type="InterPro" id="IPR043428">
    <property type="entry name" value="LivM-like"/>
</dbReference>
<keyword evidence="2" id="KW-0813">Transport</keyword>
<proteinExistence type="inferred from homology"/>
<keyword evidence="10" id="KW-1185">Reference proteome</keyword>